<feature type="compositionally biased region" description="Polar residues" evidence="4">
    <location>
        <begin position="270"/>
        <end position="282"/>
    </location>
</feature>
<keyword evidence="7" id="KW-1185">Reference proteome</keyword>
<dbReference type="CDD" id="cd03293">
    <property type="entry name" value="ABC_NrtD_SsuB_transporters"/>
    <property type="match status" value="1"/>
</dbReference>
<evidence type="ECO:0000256" key="4">
    <source>
        <dbReference type="SAM" id="MobiDB-lite"/>
    </source>
</evidence>
<dbReference type="Gene3D" id="3.40.50.300">
    <property type="entry name" value="P-loop containing nucleotide triphosphate hydrolases"/>
    <property type="match status" value="1"/>
</dbReference>
<gene>
    <name evidence="6" type="ORF">SAMN05216410_0619</name>
</gene>
<dbReference type="SMART" id="SM00382">
    <property type="entry name" value="AAA"/>
    <property type="match status" value="1"/>
</dbReference>
<proteinExistence type="predicted"/>
<dbReference type="GO" id="GO:0016887">
    <property type="term" value="F:ATP hydrolysis activity"/>
    <property type="evidence" value="ECO:0007669"/>
    <property type="project" value="InterPro"/>
</dbReference>
<keyword evidence="3 6" id="KW-0067">ATP-binding</keyword>
<feature type="domain" description="ABC transporter" evidence="5">
    <location>
        <begin position="19"/>
        <end position="251"/>
    </location>
</feature>
<dbReference type="InterPro" id="IPR003439">
    <property type="entry name" value="ABC_transporter-like_ATP-bd"/>
</dbReference>
<dbReference type="EMBL" id="FMYH01000001">
    <property type="protein sequence ID" value="SDB87675.1"/>
    <property type="molecule type" value="Genomic_DNA"/>
</dbReference>
<organism evidence="6 7">
    <name type="scientific">Sanguibacter gelidistatuariae</name>
    <dbReference type="NCBI Taxonomy" id="1814289"/>
    <lineage>
        <taxon>Bacteria</taxon>
        <taxon>Bacillati</taxon>
        <taxon>Actinomycetota</taxon>
        <taxon>Actinomycetes</taxon>
        <taxon>Micrococcales</taxon>
        <taxon>Sanguibacteraceae</taxon>
        <taxon>Sanguibacter</taxon>
    </lineage>
</organism>
<dbReference type="STRING" id="1814289.SAMN05216410_0619"/>
<keyword evidence="2" id="KW-0547">Nucleotide-binding</keyword>
<evidence type="ECO:0000259" key="5">
    <source>
        <dbReference type="PROSITE" id="PS50893"/>
    </source>
</evidence>
<evidence type="ECO:0000256" key="2">
    <source>
        <dbReference type="ARBA" id="ARBA00022741"/>
    </source>
</evidence>
<evidence type="ECO:0000256" key="3">
    <source>
        <dbReference type="ARBA" id="ARBA00022840"/>
    </source>
</evidence>
<dbReference type="InterPro" id="IPR003593">
    <property type="entry name" value="AAA+_ATPase"/>
</dbReference>
<dbReference type="PANTHER" id="PTHR42788">
    <property type="entry name" value="TAURINE IMPORT ATP-BINDING PROTEIN-RELATED"/>
    <property type="match status" value="1"/>
</dbReference>
<dbReference type="SUPFAM" id="SSF52540">
    <property type="entry name" value="P-loop containing nucleoside triphosphate hydrolases"/>
    <property type="match status" value="1"/>
</dbReference>
<evidence type="ECO:0000313" key="6">
    <source>
        <dbReference type="EMBL" id="SDB87675.1"/>
    </source>
</evidence>
<protein>
    <submittedName>
        <fullName evidence="6">NitT/TauT family transport system ATP-binding protein/taurine transport system ATP-binding protein</fullName>
    </submittedName>
</protein>
<dbReference type="OrthoDB" id="8773773at2"/>
<dbReference type="RefSeq" id="WP_093180697.1">
    <property type="nucleotide sequence ID" value="NZ_FMYH01000001.1"/>
</dbReference>
<dbReference type="PROSITE" id="PS00211">
    <property type="entry name" value="ABC_TRANSPORTER_1"/>
    <property type="match status" value="1"/>
</dbReference>
<feature type="region of interest" description="Disordered" evidence="4">
    <location>
        <begin position="261"/>
        <end position="282"/>
    </location>
</feature>
<dbReference type="PROSITE" id="PS50893">
    <property type="entry name" value="ABC_TRANSPORTER_2"/>
    <property type="match status" value="1"/>
</dbReference>
<evidence type="ECO:0000256" key="1">
    <source>
        <dbReference type="ARBA" id="ARBA00022448"/>
    </source>
</evidence>
<sequence>MSAPGLAGLTPSAPTASRLVLTGVEQRFRAKDGSTTHALGPLDLDVVDGSFLAVVGPSGCGKSTLLRLVAGFAQPTAGSVEVGGRVVDGPSPDRGVVFQQPNLYPWLSVAENVAFGLKMRHVPRAERRAIVAEHLELVGLADVASRRPYELSGGMQQRVQLARVLANRPSVVLMDEPFAALDAITRERLQDELLRIWRTHRTTVVFITHSVDEAVYLGTRVLVMSPRPGTIVADEPVTFSTSDQAGDAVRDDPAFIEQRRRISAHLRPARNQNPQNPQKESA</sequence>
<dbReference type="InterPro" id="IPR050166">
    <property type="entry name" value="ABC_transporter_ATP-bind"/>
</dbReference>
<dbReference type="GO" id="GO:0005524">
    <property type="term" value="F:ATP binding"/>
    <property type="evidence" value="ECO:0007669"/>
    <property type="project" value="UniProtKB-KW"/>
</dbReference>
<reference evidence="6 7" key="1">
    <citation type="submission" date="2016-09" db="EMBL/GenBank/DDBJ databases">
        <authorList>
            <person name="Capua I."/>
            <person name="De Benedictis P."/>
            <person name="Joannis T."/>
            <person name="Lombin L.H."/>
            <person name="Cattoli G."/>
        </authorList>
    </citation>
    <scope>NUCLEOTIDE SEQUENCE [LARGE SCALE GENOMIC DNA]</scope>
    <source>
        <strain evidence="6 7">ISLP-3</strain>
    </source>
</reference>
<accession>A0A1G6H179</accession>
<dbReference type="Proteomes" id="UP000199039">
    <property type="component" value="Unassembled WGS sequence"/>
</dbReference>
<dbReference type="PANTHER" id="PTHR42788:SF13">
    <property type="entry name" value="ALIPHATIC SULFONATES IMPORT ATP-BINDING PROTEIN SSUB"/>
    <property type="match status" value="1"/>
</dbReference>
<evidence type="ECO:0000313" key="7">
    <source>
        <dbReference type="Proteomes" id="UP000199039"/>
    </source>
</evidence>
<dbReference type="AlphaFoldDB" id="A0A1G6H179"/>
<dbReference type="InterPro" id="IPR017871">
    <property type="entry name" value="ABC_transporter-like_CS"/>
</dbReference>
<dbReference type="Pfam" id="PF00005">
    <property type="entry name" value="ABC_tran"/>
    <property type="match status" value="1"/>
</dbReference>
<dbReference type="InterPro" id="IPR027417">
    <property type="entry name" value="P-loop_NTPase"/>
</dbReference>
<keyword evidence="1" id="KW-0813">Transport</keyword>
<name>A0A1G6H179_9MICO</name>